<organism evidence="1 2">
    <name type="scientific">Rangifer tarandus platyrhynchus</name>
    <name type="common">Svalbard reindeer</name>
    <dbReference type="NCBI Taxonomy" id="3082113"/>
    <lineage>
        <taxon>Eukaryota</taxon>
        <taxon>Metazoa</taxon>
        <taxon>Chordata</taxon>
        <taxon>Craniata</taxon>
        <taxon>Vertebrata</taxon>
        <taxon>Euteleostomi</taxon>
        <taxon>Mammalia</taxon>
        <taxon>Eutheria</taxon>
        <taxon>Laurasiatheria</taxon>
        <taxon>Artiodactyla</taxon>
        <taxon>Ruminantia</taxon>
        <taxon>Pecora</taxon>
        <taxon>Cervidae</taxon>
        <taxon>Odocoileinae</taxon>
        <taxon>Rangifer</taxon>
    </lineage>
</organism>
<reference evidence="1" key="2">
    <citation type="submission" date="2025-03" db="EMBL/GenBank/DDBJ databases">
        <authorList>
            <consortium name="ELIXIR-Norway"/>
            <consortium name="Elixir Norway"/>
        </authorList>
    </citation>
    <scope>NUCLEOTIDE SEQUENCE</scope>
</reference>
<accession>A0AC59YB66</accession>
<evidence type="ECO:0000313" key="1">
    <source>
        <dbReference type="EMBL" id="CAM9546407.1"/>
    </source>
</evidence>
<dbReference type="Proteomes" id="UP001162501">
    <property type="component" value="Chromosome 12"/>
</dbReference>
<dbReference type="EMBL" id="OX596096">
    <property type="protein sequence ID" value="CAM9546407.1"/>
    <property type="molecule type" value="Genomic_DNA"/>
</dbReference>
<proteinExistence type="predicted"/>
<name>A0AC59YB66_RANTA</name>
<protein>
    <submittedName>
        <fullName evidence="1">Uncharacterized protein</fullName>
    </submittedName>
</protein>
<sequence length="187" mass="19603">MSHLWEGARELGSLAVSGCAFHAGSPGRERGGGGDRHTHPPAVQVHGLASASLEICCLIQEVAHPPPPPVSADSGVQKARPLLRSGSEPCGPIYYQSCRVEGCGVSASFTKHRSLLAAECRAPGTRRPALALEFSRPYGVLKTLLSSGEPVCPPPCLEVSLPGLHASEGIHIRGALCTVPAMEQKYQ</sequence>
<evidence type="ECO:0000313" key="2">
    <source>
        <dbReference type="Proteomes" id="UP001162501"/>
    </source>
</evidence>
<gene>
    <name evidence="1" type="ORF">MRATA1EN22A_LOCUS4044</name>
</gene>
<reference evidence="1" key="1">
    <citation type="submission" date="2023-05" db="EMBL/GenBank/DDBJ databases">
        <authorList>
            <consortium name="ELIXIR-Norway"/>
        </authorList>
    </citation>
    <scope>NUCLEOTIDE SEQUENCE</scope>
</reference>